<feature type="coiled-coil region" evidence="1">
    <location>
        <begin position="15"/>
        <end position="56"/>
    </location>
</feature>
<dbReference type="Proteomes" id="UP000265520">
    <property type="component" value="Unassembled WGS sequence"/>
</dbReference>
<organism evidence="3 4">
    <name type="scientific">Trifolium medium</name>
    <dbReference type="NCBI Taxonomy" id="97028"/>
    <lineage>
        <taxon>Eukaryota</taxon>
        <taxon>Viridiplantae</taxon>
        <taxon>Streptophyta</taxon>
        <taxon>Embryophyta</taxon>
        <taxon>Tracheophyta</taxon>
        <taxon>Spermatophyta</taxon>
        <taxon>Magnoliopsida</taxon>
        <taxon>eudicotyledons</taxon>
        <taxon>Gunneridae</taxon>
        <taxon>Pentapetalae</taxon>
        <taxon>rosids</taxon>
        <taxon>fabids</taxon>
        <taxon>Fabales</taxon>
        <taxon>Fabaceae</taxon>
        <taxon>Papilionoideae</taxon>
        <taxon>50 kb inversion clade</taxon>
        <taxon>NPAAA clade</taxon>
        <taxon>Hologalegina</taxon>
        <taxon>IRL clade</taxon>
        <taxon>Trifolieae</taxon>
        <taxon>Trifolium</taxon>
    </lineage>
</organism>
<feature type="non-terminal residue" evidence="3">
    <location>
        <position position="1"/>
    </location>
</feature>
<feature type="compositionally biased region" description="Basic and acidic residues" evidence="2">
    <location>
        <begin position="118"/>
        <end position="141"/>
    </location>
</feature>
<evidence type="ECO:0000313" key="4">
    <source>
        <dbReference type="Proteomes" id="UP000265520"/>
    </source>
</evidence>
<keyword evidence="1" id="KW-0175">Coiled coil</keyword>
<comment type="caution">
    <text evidence="3">The sequence shown here is derived from an EMBL/GenBank/DDBJ whole genome shotgun (WGS) entry which is preliminary data.</text>
</comment>
<evidence type="ECO:0000256" key="1">
    <source>
        <dbReference type="SAM" id="Coils"/>
    </source>
</evidence>
<protein>
    <submittedName>
        <fullName evidence="3">Uncharacterized protein</fullName>
    </submittedName>
</protein>
<accession>A0A392NS64</accession>
<dbReference type="EMBL" id="LXQA010049875">
    <property type="protein sequence ID" value="MCI02687.1"/>
    <property type="molecule type" value="Genomic_DNA"/>
</dbReference>
<reference evidence="3 4" key="1">
    <citation type="journal article" date="2018" name="Front. Plant Sci.">
        <title>Red Clover (Trifolium pratense) and Zigzag Clover (T. medium) - A Picture of Genomic Similarities and Differences.</title>
        <authorList>
            <person name="Dluhosova J."/>
            <person name="Istvanek J."/>
            <person name="Nedelnik J."/>
            <person name="Repkova J."/>
        </authorList>
    </citation>
    <scope>NUCLEOTIDE SEQUENCE [LARGE SCALE GENOMIC DNA]</scope>
    <source>
        <strain evidence="4">cv. 10/8</strain>
        <tissue evidence="3">Leaf</tissue>
    </source>
</reference>
<feature type="region of interest" description="Disordered" evidence="2">
    <location>
        <begin position="101"/>
        <end position="141"/>
    </location>
</feature>
<sequence length="141" mass="15784">GSVLNDEKGSSAWDLEKLRARNEKLEAKLLKAEIELTDHQEKYKELEVSSAEEKRKLAEEVDALKSAMAPVAAENPGVELNTEGIGMLRRVENGQIILPAVYQDMEAEEEDEDDEQLKDDNHDEAHGEDGEHQDKSNDNNA</sequence>
<proteinExistence type="predicted"/>
<keyword evidence="4" id="KW-1185">Reference proteome</keyword>
<feature type="compositionally biased region" description="Acidic residues" evidence="2">
    <location>
        <begin position="105"/>
        <end position="117"/>
    </location>
</feature>
<evidence type="ECO:0000313" key="3">
    <source>
        <dbReference type="EMBL" id="MCI02687.1"/>
    </source>
</evidence>
<dbReference type="AlphaFoldDB" id="A0A392NS64"/>
<evidence type="ECO:0000256" key="2">
    <source>
        <dbReference type="SAM" id="MobiDB-lite"/>
    </source>
</evidence>
<gene>
    <name evidence="3" type="ORF">A2U01_0023721</name>
</gene>
<name>A0A392NS64_9FABA</name>